<comment type="caution">
    <text evidence="1">The sequence shown here is derived from an EMBL/GenBank/DDBJ whole genome shotgun (WGS) entry which is preliminary data.</text>
</comment>
<reference evidence="1 2" key="1">
    <citation type="journal article" date="2024" name="G3 (Bethesda)">
        <title>Genome assembly of Hibiscus sabdariffa L. provides insights into metabolisms of medicinal natural products.</title>
        <authorList>
            <person name="Kim T."/>
        </authorList>
    </citation>
    <scope>NUCLEOTIDE SEQUENCE [LARGE SCALE GENOMIC DNA]</scope>
    <source>
        <strain evidence="1">TK-2024</strain>
        <tissue evidence="1">Old leaves</tissue>
    </source>
</reference>
<evidence type="ECO:0000313" key="1">
    <source>
        <dbReference type="EMBL" id="KAK9011628.1"/>
    </source>
</evidence>
<dbReference type="PROSITE" id="PS51257">
    <property type="entry name" value="PROKAR_LIPOPROTEIN"/>
    <property type="match status" value="1"/>
</dbReference>
<name>A0ABR2RFA4_9ROSI</name>
<gene>
    <name evidence="1" type="ORF">V6N11_044474</name>
</gene>
<organism evidence="1 2">
    <name type="scientific">Hibiscus sabdariffa</name>
    <name type="common">roselle</name>
    <dbReference type="NCBI Taxonomy" id="183260"/>
    <lineage>
        <taxon>Eukaryota</taxon>
        <taxon>Viridiplantae</taxon>
        <taxon>Streptophyta</taxon>
        <taxon>Embryophyta</taxon>
        <taxon>Tracheophyta</taxon>
        <taxon>Spermatophyta</taxon>
        <taxon>Magnoliopsida</taxon>
        <taxon>eudicotyledons</taxon>
        <taxon>Gunneridae</taxon>
        <taxon>Pentapetalae</taxon>
        <taxon>rosids</taxon>
        <taxon>malvids</taxon>
        <taxon>Malvales</taxon>
        <taxon>Malvaceae</taxon>
        <taxon>Malvoideae</taxon>
        <taxon>Hibiscus</taxon>
    </lineage>
</organism>
<sequence length="324" mass="36359">MREKLSLLSCYGPLFHRPSTLPIPFSGLQSCLRPCSEVLSVVWRYPTEKPRRFSKVFEVVKETGWKQAVVKRRTVFRSSSCFLEGNAERVGWLGPLLASGQNGGWYNVVRRHGFLPYVPTCILKGDGFRFSSIHCFRSLVDVNFDDVFMHQSVSFKASDEAVNLRMVVPIVSTFAPPSKVAIKGVALKVKVQEIIGGGVWCRGFLVQLMASCLAGSTFEVLSVTLDSIHFFRDVVDMWYWFCQPYLILPKTYILKFLGPTWLFGLLCTLTIMGEVQPENLNIIDKQVDKGDIQGAFNTHIPSGVTLNIDDRKADDLGTDHPQAA</sequence>
<proteinExistence type="predicted"/>
<dbReference type="Proteomes" id="UP001396334">
    <property type="component" value="Unassembled WGS sequence"/>
</dbReference>
<protein>
    <submittedName>
        <fullName evidence="1">Uncharacterized protein</fullName>
    </submittedName>
</protein>
<dbReference type="EMBL" id="JBBPBN010000023">
    <property type="protein sequence ID" value="KAK9011628.1"/>
    <property type="molecule type" value="Genomic_DNA"/>
</dbReference>
<keyword evidence="2" id="KW-1185">Reference proteome</keyword>
<accession>A0ABR2RFA4</accession>
<evidence type="ECO:0000313" key="2">
    <source>
        <dbReference type="Proteomes" id="UP001396334"/>
    </source>
</evidence>